<evidence type="ECO:0000256" key="1">
    <source>
        <dbReference type="ARBA" id="ARBA00022723"/>
    </source>
</evidence>
<dbReference type="RefSeq" id="WP_100349132.1">
    <property type="nucleotide sequence ID" value="NZ_PGTZ01000006.1"/>
</dbReference>
<evidence type="ECO:0000256" key="2">
    <source>
        <dbReference type="ARBA" id="ARBA00022833"/>
    </source>
</evidence>
<dbReference type="GO" id="GO:0008270">
    <property type="term" value="F:zinc ion binding"/>
    <property type="evidence" value="ECO:0007669"/>
    <property type="project" value="InterPro"/>
</dbReference>
<dbReference type="SUPFAM" id="SSF53927">
    <property type="entry name" value="Cytidine deaminase-like"/>
    <property type="match status" value="1"/>
</dbReference>
<keyword evidence="1" id="KW-0479">Metal-binding</keyword>
<dbReference type="AlphaFoldDB" id="A0A2M8WU55"/>
<comment type="caution">
    <text evidence="4">The sequence shown here is derived from an EMBL/GenBank/DDBJ whole genome shotgun (WGS) entry which is preliminary data.</text>
</comment>
<dbReference type="Gene3D" id="3.40.140.10">
    <property type="entry name" value="Cytidine Deaminase, domain 2"/>
    <property type="match status" value="1"/>
</dbReference>
<dbReference type="InterPro" id="IPR002125">
    <property type="entry name" value="CMP_dCMP_dom"/>
</dbReference>
<evidence type="ECO:0000313" key="4">
    <source>
        <dbReference type="EMBL" id="PJI94470.1"/>
    </source>
</evidence>
<feature type="domain" description="CMP/dCMP-type deaminase" evidence="3">
    <location>
        <begin position="4"/>
        <end position="135"/>
    </location>
</feature>
<dbReference type="GO" id="GO:0016787">
    <property type="term" value="F:hydrolase activity"/>
    <property type="evidence" value="ECO:0007669"/>
    <property type="project" value="InterPro"/>
</dbReference>
<sequence>MTNAYDDAALHRLLDVVERDVVPLTRAGVDRGDKLFGAAVLRADDLSLVVAGTNNETVNPLWHGEVDALNRFFALPADERPAPADCVLLATHEPCSLCLSAITWSGFRRFAYVFSHRDSAESFAIPYDIAILQGVYAVPDPDRAAPAPGRDLYNRQNAYFSSVDLAAEIAASGDASLATRRASLAATYAALSDTYQRGKGAHGIPHA</sequence>
<dbReference type="InterPro" id="IPR016192">
    <property type="entry name" value="APOBEC/CMP_deaminase_Zn-bd"/>
</dbReference>
<reference evidence="4 5" key="1">
    <citation type="submission" date="2017-11" db="EMBL/GenBank/DDBJ databases">
        <title>Genomic Encyclopedia of Archaeal and Bacterial Type Strains, Phase II (KMG-II): From Individual Species to Whole Genera.</title>
        <authorList>
            <person name="Goeker M."/>
        </authorList>
    </citation>
    <scope>NUCLEOTIDE SEQUENCE [LARGE SCALE GENOMIC DNA]</scope>
    <source>
        <strain evidence="4 5">DSM 22413</strain>
    </source>
</reference>
<keyword evidence="5" id="KW-1185">Reference proteome</keyword>
<evidence type="ECO:0000313" key="5">
    <source>
        <dbReference type="Proteomes" id="UP000231586"/>
    </source>
</evidence>
<dbReference type="CDD" id="cd01285">
    <property type="entry name" value="nucleoside_deaminase"/>
    <property type="match status" value="1"/>
</dbReference>
<protein>
    <submittedName>
        <fullName evidence="4">tRNA(Arg) A34 adenosine deaminase TadA</fullName>
    </submittedName>
</protein>
<dbReference type="EMBL" id="PGTZ01000006">
    <property type="protein sequence ID" value="PJI94470.1"/>
    <property type="molecule type" value="Genomic_DNA"/>
</dbReference>
<keyword evidence="2" id="KW-0862">Zinc</keyword>
<evidence type="ECO:0000259" key="3">
    <source>
        <dbReference type="PROSITE" id="PS51747"/>
    </source>
</evidence>
<name>A0A2M8WU55_9MICO</name>
<dbReference type="Proteomes" id="UP000231586">
    <property type="component" value="Unassembled WGS sequence"/>
</dbReference>
<dbReference type="PROSITE" id="PS51747">
    <property type="entry name" value="CYT_DCMP_DEAMINASES_2"/>
    <property type="match status" value="1"/>
</dbReference>
<proteinExistence type="predicted"/>
<dbReference type="PROSITE" id="PS00903">
    <property type="entry name" value="CYT_DCMP_DEAMINASES_1"/>
    <property type="match status" value="1"/>
</dbReference>
<accession>A0A2M8WU55</accession>
<organism evidence="4 5">
    <name type="scientific">Luteimicrobium subarcticum</name>
    <dbReference type="NCBI Taxonomy" id="620910"/>
    <lineage>
        <taxon>Bacteria</taxon>
        <taxon>Bacillati</taxon>
        <taxon>Actinomycetota</taxon>
        <taxon>Actinomycetes</taxon>
        <taxon>Micrococcales</taxon>
        <taxon>Luteimicrobium</taxon>
    </lineage>
</organism>
<dbReference type="InterPro" id="IPR016193">
    <property type="entry name" value="Cytidine_deaminase-like"/>
</dbReference>
<dbReference type="Pfam" id="PF00383">
    <property type="entry name" value="dCMP_cyt_deam_1"/>
    <property type="match status" value="1"/>
</dbReference>
<dbReference type="OrthoDB" id="9802676at2"/>
<gene>
    <name evidence="4" type="ORF">CLV34_0306</name>
</gene>